<dbReference type="HOGENOM" id="CLU_110577_2_0_9"/>
<dbReference type="AlphaFoldDB" id="E7N314"/>
<dbReference type="Gene3D" id="3.40.1760.10">
    <property type="entry name" value="YfbM-like super family"/>
    <property type="match status" value="1"/>
</dbReference>
<dbReference type="STRING" id="749551.HMPREF9555_01386"/>
<evidence type="ECO:0000313" key="1">
    <source>
        <dbReference type="EMBL" id="EFW29575.1"/>
    </source>
</evidence>
<dbReference type="EMBL" id="AECV01000023">
    <property type="protein sequence ID" value="EFW29575.1"/>
    <property type="molecule type" value="Genomic_DNA"/>
</dbReference>
<evidence type="ECO:0008006" key="3">
    <source>
        <dbReference type="Google" id="ProtNLM"/>
    </source>
</evidence>
<reference evidence="1 2" key="1">
    <citation type="submission" date="2010-08" db="EMBL/GenBank/DDBJ databases">
        <authorList>
            <person name="Weinstock G."/>
            <person name="Sodergren E."/>
            <person name="Clifton S."/>
            <person name="Fulton L."/>
            <person name="Fulton B."/>
            <person name="Courtney L."/>
            <person name="Fronick C."/>
            <person name="Harrison M."/>
            <person name="Strong C."/>
            <person name="Farmer C."/>
            <person name="Delahaunty K."/>
            <person name="Markovic C."/>
            <person name="Hall O."/>
            <person name="Minx P."/>
            <person name="Tomlinson C."/>
            <person name="Mitreva M."/>
            <person name="Hou S."/>
            <person name="Chen J."/>
            <person name="Wollam A."/>
            <person name="Pepin K.H."/>
            <person name="Johnson M."/>
            <person name="Bhonagiri V."/>
            <person name="Zhang X."/>
            <person name="Suruliraj S."/>
            <person name="Warren W."/>
            <person name="Chinwalla A."/>
            <person name="Mardis E.R."/>
            <person name="Wilson R.K."/>
        </authorList>
    </citation>
    <scope>NUCLEOTIDE SEQUENCE [LARGE SCALE GENOMIC DNA]</scope>
    <source>
        <strain evidence="1 2">F0399</strain>
    </source>
</reference>
<name>E7N314_9FIRM</name>
<dbReference type="Pfam" id="PF08974">
    <property type="entry name" value="DUF1877"/>
    <property type="match status" value="1"/>
</dbReference>
<accession>E7N314</accession>
<evidence type="ECO:0000313" key="2">
    <source>
        <dbReference type="Proteomes" id="UP000004633"/>
    </source>
</evidence>
<dbReference type="InterPro" id="IPR035944">
    <property type="entry name" value="YfbM-like_sf"/>
</dbReference>
<dbReference type="Proteomes" id="UP000004633">
    <property type="component" value="Unassembled WGS sequence"/>
</dbReference>
<proteinExistence type="predicted"/>
<organism evidence="1 2">
    <name type="scientific">Selenomonas artemidis F0399</name>
    <dbReference type="NCBI Taxonomy" id="749551"/>
    <lineage>
        <taxon>Bacteria</taxon>
        <taxon>Bacillati</taxon>
        <taxon>Bacillota</taxon>
        <taxon>Negativicutes</taxon>
        <taxon>Selenomonadales</taxon>
        <taxon>Selenomonadaceae</taxon>
        <taxon>Selenomonas</taxon>
    </lineage>
</organism>
<protein>
    <recommendedName>
        <fullName evidence="3">DUF1877 domain-containing protein</fullName>
    </recommendedName>
</protein>
<dbReference type="SUPFAM" id="SSF111069">
    <property type="entry name" value="Hypothetical protein yfbM"/>
    <property type="match status" value="1"/>
</dbReference>
<comment type="caution">
    <text evidence="1">The sequence shown here is derived from an EMBL/GenBank/DDBJ whole genome shotgun (WGS) entry which is preliminary data.</text>
</comment>
<sequence length="175" mass="20383">MIYGLLKFKGGKIMGMCANYYEISDEQFKEIESSLDVIYDFSERGEVNEADIDKMWDALHFLLTGESAMYRLEDNLLSNMVVGKTALDNKGILIGYTEPTRVKEIAKELDQVNFDDILKKFNMQECKEEELYPNIWDYEEETEEIMEDLTYSFDTLNKLYHSAAEHNHGVLVMID</sequence>
<gene>
    <name evidence="1" type="ORF">HMPREF9555_01386</name>
</gene>
<keyword evidence="2" id="KW-1185">Reference proteome</keyword>
<dbReference type="InterPro" id="IPR015068">
    <property type="entry name" value="DUF1877"/>
</dbReference>